<accession>A0A921JPD9</accession>
<comment type="caution">
    <text evidence="1">The sequence shown here is derived from an EMBL/GenBank/DDBJ whole genome shotgun (WGS) entry which is preliminary data.</text>
</comment>
<dbReference type="EMBL" id="DYZF01000008">
    <property type="protein sequence ID" value="HJE50419.1"/>
    <property type="molecule type" value="Genomic_DNA"/>
</dbReference>
<reference evidence="1" key="1">
    <citation type="journal article" date="2021" name="PeerJ">
        <title>Extensive microbial diversity within the chicken gut microbiome revealed by metagenomics and culture.</title>
        <authorList>
            <person name="Gilroy R."/>
            <person name="Ravi A."/>
            <person name="Getino M."/>
            <person name="Pursley I."/>
            <person name="Horton D.L."/>
            <person name="Alikhan N.F."/>
            <person name="Baker D."/>
            <person name="Gharbi K."/>
            <person name="Hall N."/>
            <person name="Watson M."/>
            <person name="Adriaenssens E.M."/>
            <person name="Foster-Nyarko E."/>
            <person name="Jarju S."/>
            <person name="Secka A."/>
            <person name="Antonio M."/>
            <person name="Oren A."/>
            <person name="Chaudhuri R.R."/>
            <person name="La Ragione R."/>
            <person name="Hildebrand F."/>
            <person name="Pallen M.J."/>
        </authorList>
    </citation>
    <scope>NUCLEOTIDE SEQUENCE</scope>
    <source>
        <strain evidence="1">ChiGjej3B3-7470</strain>
    </source>
</reference>
<evidence type="ECO:0000313" key="1">
    <source>
        <dbReference type="EMBL" id="HJE50419.1"/>
    </source>
</evidence>
<reference evidence="1" key="2">
    <citation type="submission" date="2021-09" db="EMBL/GenBank/DDBJ databases">
        <authorList>
            <person name="Gilroy R."/>
        </authorList>
    </citation>
    <scope>NUCLEOTIDE SEQUENCE</scope>
    <source>
        <strain evidence="1">ChiGjej3B3-7470</strain>
    </source>
</reference>
<organism evidence="1 2">
    <name type="scientific">Tessaracoccus flavescens</name>
    <dbReference type="NCBI Taxonomy" id="399497"/>
    <lineage>
        <taxon>Bacteria</taxon>
        <taxon>Bacillati</taxon>
        <taxon>Actinomycetota</taxon>
        <taxon>Actinomycetes</taxon>
        <taxon>Propionibacteriales</taxon>
        <taxon>Propionibacteriaceae</taxon>
        <taxon>Tessaracoccus</taxon>
    </lineage>
</organism>
<evidence type="ECO:0000313" key="2">
    <source>
        <dbReference type="Proteomes" id="UP000712713"/>
    </source>
</evidence>
<sequence length="45" mass="4790">MPDTEERQPRLTGERVDRAVKTSATTAVDLIADGATPTAHDVAPE</sequence>
<name>A0A921JPD9_9ACTN</name>
<protein>
    <submittedName>
        <fullName evidence="1">Uncharacterized protein</fullName>
    </submittedName>
</protein>
<dbReference type="AlphaFoldDB" id="A0A921JPD9"/>
<dbReference type="Proteomes" id="UP000712713">
    <property type="component" value="Unassembled WGS sequence"/>
</dbReference>
<proteinExistence type="predicted"/>
<gene>
    <name evidence="1" type="ORF">K8V15_00265</name>
</gene>